<name>A0AAW0GYR6_9APHY</name>
<dbReference type="AlphaFoldDB" id="A0AAW0GYR6"/>
<dbReference type="InterPro" id="IPR050364">
    <property type="entry name" value="Cytochrome_P450_fung"/>
</dbReference>
<accession>A0AAW0GYR6</accession>
<evidence type="ECO:0000256" key="12">
    <source>
        <dbReference type="ARBA" id="ARBA00023136"/>
    </source>
</evidence>
<evidence type="ECO:0000256" key="7">
    <source>
        <dbReference type="ARBA" id="ARBA00022723"/>
    </source>
</evidence>
<dbReference type="PROSITE" id="PS00086">
    <property type="entry name" value="CYTOCHROME_P450"/>
    <property type="match status" value="1"/>
</dbReference>
<protein>
    <recommendedName>
        <fullName evidence="17">Cytochrome P450</fullName>
    </recommendedName>
</protein>
<evidence type="ECO:0000256" key="5">
    <source>
        <dbReference type="ARBA" id="ARBA00022617"/>
    </source>
</evidence>
<dbReference type="InterPro" id="IPR001128">
    <property type="entry name" value="Cyt_P450"/>
</dbReference>
<evidence type="ECO:0000256" key="10">
    <source>
        <dbReference type="ARBA" id="ARBA00023004"/>
    </source>
</evidence>
<evidence type="ECO:0000313" key="15">
    <source>
        <dbReference type="EMBL" id="KAK7695652.1"/>
    </source>
</evidence>
<dbReference type="InterPro" id="IPR002401">
    <property type="entry name" value="Cyt_P450_E_grp-I"/>
</dbReference>
<keyword evidence="5 13" id="KW-0349">Heme</keyword>
<evidence type="ECO:0000256" key="2">
    <source>
        <dbReference type="ARBA" id="ARBA00004167"/>
    </source>
</evidence>
<dbReference type="GO" id="GO:0004497">
    <property type="term" value="F:monooxygenase activity"/>
    <property type="evidence" value="ECO:0007669"/>
    <property type="project" value="UniProtKB-KW"/>
</dbReference>
<comment type="similarity">
    <text evidence="4 14">Belongs to the cytochrome P450 family.</text>
</comment>
<comment type="pathway">
    <text evidence="3">Secondary metabolite biosynthesis.</text>
</comment>
<dbReference type="Proteomes" id="UP001385951">
    <property type="component" value="Unassembled WGS sequence"/>
</dbReference>
<keyword evidence="16" id="KW-1185">Reference proteome</keyword>
<dbReference type="InterPro" id="IPR017972">
    <property type="entry name" value="Cyt_P450_CS"/>
</dbReference>
<dbReference type="EMBL" id="JASBNA010000001">
    <property type="protein sequence ID" value="KAK7695652.1"/>
    <property type="molecule type" value="Genomic_DNA"/>
</dbReference>
<keyword evidence="7 13" id="KW-0479">Metal-binding</keyword>
<dbReference type="PANTHER" id="PTHR46300:SF7">
    <property type="entry name" value="P450, PUTATIVE (EUROFUNG)-RELATED"/>
    <property type="match status" value="1"/>
</dbReference>
<evidence type="ECO:0000256" key="13">
    <source>
        <dbReference type="PIRSR" id="PIRSR602401-1"/>
    </source>
</evidence>
<evidence type="ECO:0000256" key="4">
    <source>
        <dbReference type="ARBA" id="ARBA00010617"/>
    </source>
</evidence>
<keyword evidence="10 13" id="KW-0408">Iron</keyword>
<evidence type="ECO:0000256" key="14">
    <source>
        <dbReference type="RuleBase" id="RU000461"/>
    </source>
</evidence>
<dbReference type="PANTHER" id="PTHR46300">
    <property type="entry name" value="P450, PUTATIVE (EUROFUNG)-RELATED-RELATED"/>
    <property type="match status" value="1"/>
</dbReference>
<dbReference type="InterPro" id="IPR036396">
    <property type="entry name" value="Cyt_P450_sf"/>
</dbReference>
<keyword evidence="12" id="KW-0472">Membrane</keyword>
<evidence type="ECO:0000256" key="8">
    <source>
        <dbReference type="ARBA" id="ARBA00022989"/>
    </source>
</evidence>
<keyword evidence="9 14" id="KW-0560">Oxidoreductase</keyword>
<comment type="subcellular location">
    <subcellularLocation>
        <location evidence="2">Membrane</location>
        <topology evidence="2">Single-pass membrane protein</topology>
    </subcellularLocation>
</comment>
<keyword evidence="6" id="KW-0812">Transmembrane</keyword>
<evidence type="ECO:0000313" key="16">
    <source>
        <dbReference type="Proteomes" id="UP001385951"/>
    </source>
</evidence>
<sequence length="492" mass="55169">MIIPLDTLLAILGFYIFYQSLTSKSRSSVNVPPGPIGLPFIGNVLDMPTSYEHLTFAKWSKRWGNIISVTLFGQRLILLNDAQDATALLDKRGSNYSDRPAFTMSTELMGWKEAPTFMSYTDQFKEARRYFGQTMGSKNAVKGHHDLIELENRIFLRRLLQTPENVHDHIRKMAGAIILMITYGYSVKEGADAYVDIADKTVDEFGQATTPGAFLVDALPILRYIPSWFPGAHFQKLAAQWRRNVVQMVETPFEFVKEQLTDGTAIPSFVSRLLEDRNLTPEKEHRVKWTAVTMYGGGSDTTVSAIYSFFLAMTLHPELQRKATREIDEVIGTDRLPTLADREQLPYINALMKEVLRFNPVANLGIPHQTTQDDTYAGYSIPKGTSVIANIWAFLHNEENRDPRDFVFGHGRRICPGLHLADASVFLTCAVTLAAFDISKAVEDGVIIEPSGEYTTGTISTLNILAIKSPQSVQVLYCPSNTQYFIVGRYGT</sequence>
<dbReference type="Gene3D" id="1.10.630.10">
    <property type="entry name" value="Cytochrome P450"/>
    <property type="match status" value="1"/>
</dbReference>
<dbReference type="GO" id="GO:0005506">
    <property type="term" value="F:iron ion binding"/>
    <property type="evidence" value="ECO:0007669"/>
    <property type="project" value="InterPro"/>
</dbReference>
<dbReference type="GO" id="GO:0020037">
    <property type="term" value="F:heme binding"/>
    <property type="evidence" value="ECO:0007669"/>
    <property type="project" value="InterPro"/>
</dbReference>
<proteinExistence type="inferred from homology"/>
<dbReference type="Pfam" id="PF00067">
    <property type="entry name" value="p450"/>
    <property type="match status" value="1"/>
</dbReference>
<evidence type="ECO:0000256" key="11">
    <source>
        <dbReference type="ARBA" id="ARBA00023033"/>
    </source>
</evidence>
<evidence type="ECO:0000256" key="6">
    <source>
        <dbReference type="ARBA" id="ARBA00022692"/>
    </source>
</evidence>
<evidence type="ECO:0000256" key="3">
    <source>
        <dbReference type="ARBA" id="ARBA00005179"/>
    </source>
</evidence>
<dbReference type="SUPFAM" id="SSF48264">
    <property type="entry name" value="Cytochrome P450"/>
    <property type="match status" value="1"/>
</dbReference>
<keyword evidence="11 14" id="KW-0503">Monooxygenase</keyword>
<gene>
    <name evidence="15" type="ORF">QCA50_000288</name>
</gene>
<comment type="caution">
    <text evidence="15">The sequence shown here is derived from an EMBL/GenBank/DDBJ whole genome shotgun (WGS) entry which is preliminary data.</text>
</comment>
<dbReference type="GO" id="GO:0016020">
    <property type="term" value="C:membrane"/>
    <property type="evidence" value="ECO:0007669"/>
    <property type="project" value="UniProtKB-SubCell"/>
</dbReference>
<organism evidence="15 16">
    <name type="scientific">Cerrena zonata</name>
    <dbReference type="NCBI Taxonomy" id="2478898"/>
    <lineage>
        <taxon>Eukaryota</taxon>
        <taxon>Fungi</taxon>
        <taxon>Dikarya</taxon>
        <taxon>Basidiomycota</taxon>
        <taxon>Agaricomycotina</taxon>
        <taxon>Agaricomycetes</taxon>
        <taxon>Polyporales</taxon>
        <taxon>Cerrenaceae</taxon>
        <taxon>Cerrena</taxon>
    </lineage>
</organism>
<comment type="cofactor">
    <cofactor evidence="1 13">
        <name>heme</name>
        <dbReference type="ChEBI" id="CHEBI:30413"/>
    </cofactor>
</comment>
<evidence type="ECO:0008006" key="17">
    <source>
        <dbReference type="Google" id="ProtNLM"/>
    </source>
</evidence>
<reference evidence="15 16" key="1">
    <citation type="submission" date="2022-09" db="EMBL/GenBank/DDBJ databases">
        <authorList>
            <person name="Palmer J.M."/>
        </authorList>
    </citation>
    <scope>NUCLEOTIDE SEQUENCE [LARGE SCALE GENOMIC DNA]</scope>
    <source>
        <strain evidence="15 16">DSM 7382</strain>
    </source>
</reference>
<dbReference type="PRINTS" id="PR00463">
    <property type="entry name" value="EP450I"/>
</dbReference>
<keyword evidence="8" id="KW-1133">Transmembrane helix</keyword>
<dbReference type="PRINTS" id="PR00385">
    <property type="entry name" value="P450"/>
</dbReference>
<evidence type="ECO:0000256" key="1">
    <source>
        <dbReference type="ARBA" id="ARBA00001971"/>
    </source>
</evidence>
<feature type="binding site" description="axial binding residue" evidence="13">
    <location>
        <position position="415"/>
    </location>
    <ligand>
        <name>heme</name>
        <dbReference type="ChEBI" id="CHEBI:30413"/>
    </ligand>
    <ligandPart>
        <name>Fe</name>
        <dbReference type="ChEBI" id="CHEBI:18248"/>
    </ligandPart>
</feature>
<dbReference type="CDD" id="cd11065">
    <property type="entry name" value="CYP64-like"/>
    <property type="match status" value="1"/>
</dbReference>
<evidence type="ECO:0000256" key="9">
    <source>
        <dbReference type="ARBA" id="ARBA00023002"/>
    </source>
</evidence>
<dbReference type="GO" id="GO:0016705">
    <property type="term" value="F:oxidoreductase activity, acting on paired donors, with incorporation or reduction of molecular oxygen"/>
    <property type="evidence" value="ECO:0007669"/>
    <property type="project" value="InterPro"/>
</dbReference>